<dbReference type="InterPro" id="IPR047921">
    <property type="entry name" value="LACTB2-like_MBL-fold"/>
</dbReference>
<dbReference type="GO" id="GO:0005759">
    <property type="term" value="C:mitochondrial matrix"/>
    <property type="evidence" value="ECO:0007669"/>
    <property type="project" value="TreeGrafter"/>
</dbReference>
<dbReference type="FunFam" id="1.10.10.10:FF:000328">
    <property type="entry name" value="Lactamase beta 2"/>
    <property type="match status" value="1"/>
</dbReference>
<gene>
    <name evidence="7" type="primary">ORF54802</name>
    <name evidence="6" type="synonym">ORF54800</name>
</gene>
<dbReference type="GO" id="GO:0004521">
    <property type="term" value="F:RNA endonuclease activity"/>
    <property type="evidence" value="ECO:0007669"/>
    <property type="project" value="TreeGrafter"/>
</dbReference>
<dbReference type="GO" id="GO:0003727">
    <property type="term" value="F:single-stranded RNA binding"/>
    <property type="evidence" value="ECO:0007669"/>
    <property type="project" value="TreeGrafter"/>
</dbReference>
<feature type="non-terminal residue" evidence="7">
    <location>
        <position position="1"/>
    </location>
</feature>
<protein>
    <recommendedName>
        <fullName evidence="5">Metallo-beta-lactamase domain-containing protein</fullName>
    </recommendedName>
</protein>
<dbReference type="InterPro" id="IPR001279">
    <property type="entry name" value="Metallo-B-lactamas"/>
</dbReference>
<dbReference type="InterPro" id="IPR050662">
    <property type="entry name" value="Sec-metab_biosynth-thioest"/>
</dbReference>
<dbReference type="SUPFAM" id="SSF56281">
    <property type="entry name" value="Metallo-hydrolase/oxidoreductase"/>
    <property type="match status" value="1"/>
</dbReference>
<dbReference type="InterPro" id="IPR036388">
    <property type="entry name" value="WH-like_DNA-bd_sf"/>
</dbReference>
<dbReference type="SMART" id="SM00849">
    <property type="entry name" value="Lactamase_B"/>
    <property type="match status" value="1"/>
</dbReference>
<evidence type="ECO:0000259" key="5">
    <source>
        <dbReference type="SMART" id="SM00849"/>
    </source>
</evidence>
<keyword evidence="4" id="KW-0862">Zinc</keyword>
<evidence type="ECO:0000256" key="4">
    <source>
        <dbReference type="ARBA" id="ARBA00022833"/>
    </source>
</evidence>
<accession>A0A0B6Z9T0</accession>
<proteinExistence type="inferred from homology"/>
<evidence type="ECO:0000313" key="7">
    <source>
        <dbReference type="EMBL" id="CEK65364.1"/>
    </source>
</evidence>
<dbReference type="GO" id="GO:0046872">
    <property type="term" value="F:metal ion binding"/>
    <property type="evidence" value="ECO:0007669"/>
    <property type="project" value="UniProtKB-KW"/>
</dbReference>
<dbReference type="Gene3D" id="3.60.15.10">
    <property type="entry name" value="Ribonuclease Z/Hydroxyacylglutathione hydrolase-like"/>
    <property type="match status" value="1"/>
</dbReference>
<name>A0A0B6Z9T0_9EUPU</name>
<dbReference type="InterPro" id="IPR036866">
    <property type="entry name" value="RibonucZ/Hydroxyglut_hydro"/>
</dbReference>
<dbReference type="Gene3D" id="1.10.10.10">
    <property type="entry name" value="Winged helix-like DNA-binding domain superfamily/Winged helix DNA-binding domain"/>
    <property type="match status" value="1"/>
</dbReference>
<evidence type="ECO:0000313" key="6">
    <source>
        <dbReference type="EMBL" id="CEK65363.1"/>
    </source>
</evidence>
<evidence type="ECO:0000256" key="3">
    <source>
        <dbReference type="ARBA" id="ARBA00022801"/>
    </source>
</evidence>
<dbReference type="EMBL" id="HACG01018499">
    <property type="protein sequence ID" value="CEK65364.1"/>
    <property type="molecule type" value="Transcribed_RNA"/>
</dbReference>
<keyword evidence="3" id="KW-0378">Hydrolase</keyword>
<dbReference type="AlphaFoldDB" id="A0A0B6Z9T0"/>
<reference evidence="7" key="1">
    <citation type="submission" date="2014-12" db="EMBL/GenBank/DDBJ databases">
        <title>Insight into the proteome of Arion vulgaris.</title>
        <authorList>
            <person name="Aradska J."/>
            <person name="Bulat T."/>
            <person name="Smidak R."/>
            <person name="Sarate P."/>
            <person name="Gangsoo J."/>
            <person name="Sialana F."/>
            <person name="Bilban M."/>
            <person name="Lubec G."/>
        </authorList>
    </citation>
    <scope>NUCLEOTIDE SEQUENCE</scope>
    <source>
        <tissue evidence="7">Skin</tissue>
    </source>
</reference>
<feature type="domain" description="Metallo-beta-lactamase" evidence="5">
    <location>
        <begin position="35"/>
        <end position="200"/>
    </location>
</feature>
<dbReference type="InterPro" id="IPR041516">
    <property type="entry name" value="LACTB2_WH"/>
</dbReference>
<sequence length="292" mass="32825">GVIVNMAEAFPKYLQLSQRVIRILGCNPGPATLQGTNTYLVGTGKRRILIDAGDPDIPEYLELLKSSLRKHAVDIQEIIVTHWHHDHVGGVDGICRTLGTKYRTSKLMRISTPDLALKETTYSFIQDKHIFTTEGATLRVYHGPGHTEDHIALQLVEDGSVFSGDTILGGSTTIIEDLQQYMQTLNDLLELQPKVIYPGHGPVIENPVEVIQYYIKHRHEREQQIIQFLADNQGTDLTAMDIVKVVYKDIPENVHLMAAQNVTLHLLKLQKDKVAESTDGNTWRLYKNSSNI</sequence>
<dbReference type="Pfam" id="PF00753">
    <property type="entry name" value="Lactamase_B"/>
    <property type="match status" value="1"/>
</dbReference>
<dbReference type="EMBL" id="HACG01018498">
    <property type="protein sequence ID" value="CEK65363.1"/>
    <property type="molecule type" value="Transcribed_RNA"/>
</dbReference>
<dbReference type="GO" id="GO:0016787">
    <property type="term" value="F:hydrolase activity"/>
    <property type="evidence" value="ECO:0007669"/>
    <property type="project" value="UniProtKB-KW"/>
</dbReference>
<dbReference type="CDD" id="cd07722">
    <property type="entry name" value="LACTB2-like_MBL-fold"/>
    <property type="match status" value="1"/>
</dbReference>
<dbReference type="PANTHER" id="PTHR23131">
    <property type="entry name" value="ENDORIBONUCLEASE LACTB2"/>
    <property type="match status" value="1"/>
</dbReference>
<comment type="similarity">
    <text evidence="1">Belongs to the metallo-beta-lactamase superfamily. Glyoxalase II family.</text>
</comment>
<evidence type="ECO:0000256" key="2">
    <source>
        <dbReference type="ARBA" id="ARBA00022723"/>
    </source>
</evidence>
<evidence type="ECO:0000256" key="1">
    <source>
        <dbReference type="ARBA" id="ARBA00006759"/>
    </source>
</evidence>
<dbReference type="PANTHER" id="PTHR23131:SF0">
    <property type="entry name" value="ENDORIBONUCLEASE LACTB2"/>
    <property type="match status" value="1"/>
</dbReference>
<dbReference type="FunFam" id="3.60.15.10:FF:000017">
    <property type="entry name" value="Lactamase beta 2"/>
    <property type="match status" value="1"/>
</dbReference>
<dbReference type="Pfam" id="PF17778">
    <property type="entry name" value="WHD_BLACT"/>
    <property type="match status" value="1"/>
</dbReference>
<keyword evidence="2" id="KW-0479">Metal-binding</keyword>
<organism evidence="7">
    <name type="scientific">Arion vulgaris</name>
    <dbReference type="NCBI Taxonomy" id="1028688"/>
    <lineage>
        <taxon>Eukaryota</taxon>
        <taxon>Metazoa</taxon>
        <taxon>Spiralia</taxon>
        <taxon>Lophotrochozoa</taxon>
        <taxon>Mollusca</taxon>
        <taxon>Gastropoda</taxon>
        <taxon>Heterobranchia</taxon>
        <taxon>Euthyneura</taxon>
        <taxon>Panpulmonata</taxon>
        <taxon>Eupulmonata</taxon>
        <taxon>Stylommatophora</taxon>
        <taxon>Helicina</taxon>
        <taxon>Arionoidea</taxon>
        <taxon>Arionidae</taxon>
        <taxon>Arion</taxon>
    </lineage>
</organism>